<comment type="function">
    <text evidence="8">Catalyzes the complex heterocyclic radical-mediated conversion of 6-carboxy-5,6,7,8-tetrahydropterin (CPH4) to 7-carboxy-7-deazaguanine (CDG), a step common to the biosynthetic pathways of all 7-deazapurine-containing compounds.</text>
</comment>
<comment type="subunit">
    <text evidence="8">Homodimer.</text>
</comment>
<dbReference type="GO" id="GO:0051539">
    <property type="term" value="F:4 iron, 4 sulfur cluster binding"/>
    <property type="evidence" value="ECO:0007669"/>
    <property type="project" value="UniProtKB-UniRule"/>
</dbReference>
<dbReference type="HAMAP" id="MF_00917">
    <property type="entry name" value="QueE"/>
    <property type="match status" value="1"/>
</dbReference>
<evidence type="ECO:0000256" key="3">
    <source>
        <dbReference type="ARBA" id="ARBA00022723"/>
    </source>
</evidence>
<evidence type="ECO:0000256" key="6">
    <source>
        <dbReference type="ARBA" id="ARBA00023014"/>
    </source>
</evidence>
<dbReference type="InterPro" id="IPR007197">
    <property type="entry name" value="rSAM"/>
</dbReference>
<evidence type="ECO:0000256" key="7">
    <source>
        <dbReference type="ARBA" id="ARBA00023239"/>
    </source>
</evidence>
<dbReference type="PROSITE" id="PS51918">
    <property type="entry name" value="RADICAL_SAM"/>
    <property type="match status" value="1"/>
</dbReference>
<feature type="binding site" evidence="8">
    <location>
        <position position="31"/>
    </location>
    <ligand>
        <name>[4Fe-4S] cluster</name>
        <dbReference type="ChEBI" id="CHEBI:49883"/>
        <note>4Fe-4S-S-AdoMet</note>
    </ligand>
</feature>
<keyword evidence="4 8" id="KW-0460">Magnesium</keyword>
<keyword evidence="3 8" id="KW-0479">Metal-binding</keyword>
<evidence type="ECO:0000256" key="1">
    <source>
        <dbReference type="ARBA" id="ARBA00022485"/>
    </source>
</evidence>
<comment type="cofactor">
    <cofactor evidence="8">
        <name>[4Fe-4S] cluster</name>
        <dbReference type="ChEBI" id="CHEBI:49883"/>
    </cofactor>
    <text evidence="8">Binds 1 [4Fe-4S] cluster. The cluster is coordinated with 3 cysteines and an exchangeable S-adenosyl-L-methionine.</text>
</comment>
<dbReference type="PANTHER" id="PTHR42836">
    <property type="entry name" value="7-CARBOXY-7-DEAZAGUANINE SYNTHASE"/>
    <property type="match status" value="1"/>
</dbReference>
<dbReference type="InterPro" id="IPR027609">
    <property type="entry name" value="rSAM_QueE_proteobac"/>
</dbReference>
<organism evidence="10 11">
    <name type="scientific">Candidatus Erwinia haradaeae</name>
    <dbReference type="NCBI Taxonomy" id="1922217"/>
    <lineage>
        <taxon>Bacteria</taxon>
        <taxon>Pseudomonadati</taxon>
        <taxon>Pseudomonadota</taxon>
        <taxon>Gammaproteobacteria</taxon>
        <taxon>Enterobacterales</taxon>
        <taxon>Erwiniaceae</taxon>
        <taxon>Erwinia</taxon>
    </lineage>
</organism>
<name>A0A451D0I1_9GAMM</name>
<dbReference type="InterPro" id="IPR013785">
    <property type="entry name" value="Aldolase_TIM"/>
</dbReference>
<evidence type="ECO:0000256" key="8">
    <source>
        <dbReference type="HAMAP-Rule" id="MF_00917"/>
    </source>
</evidence>
<dbReference type="EMBL" id="LR217698">
    <property type="protein sequence ID" value="VFP78943.1"/>
    <property type="molecule type" value="Genomic_DNA"/>
</dbReference>
<evidence type="ECO:0000313" key="11">
    <source>
        <dbReference type="Proteomes" id="UP000294364"/>
    </source>
</evidence>
<feature type="binding site" evidence="8">
    <location>
        <position position="94"/>
    </location>
    <ligand>
        <name>S-adenosyl-L-methionine</name>
        <dbReference type="ChEBI" id="CHEBI:59789"/>
    </ligand>
</feature>
<dbReference type="PIRSF" id="PIRSF000370">
    <property type="entry name" value="QueE"/>
    <property type="match status" value="1"/>
</dbReference>
<dbReference type="SFLD" id="SFLDS00029">
    <property type="entry name" value="Radical_SAM"/>
    <property type="match status" value="1"/>
</dbReference>
<dbReference type="GO" id="GO:0000287">
    <property type="term" value="F:magnesium ion binding"/>
    <property type="evidence" value="ECO:0007669"/>
    <property type="project" value="UniProtKB-UniRule"/>
</dbReference>
<dbReference type="CDD" id="cd01335">
    <property type="entry name" value="Radical_SAM"/>
    <property type="match status" value="1"/>
</dbReference>
<comment type="cofactor">
    <cofactor evidence="8">
        <name>S-adenosyl-L-methionine</name>
        <dbReference type="ChEBI" id="CHEBI:59789"/>
    </cofactor>
    <text evidence="8">Binds 1 S-adenosyl-L-methionine per subunit.</text>
</comment>
<evidence type="ECO:0000256" key="2">
    <source>
        <dbReference type="ARBA" id="ARBA00022691"/>
    </source>
</evidence>
<evidence type="ECO:0000256" key="5">
    <source>
        <dbReference type="ARBA" id="ARBA00023004"/>
    </source>
</evidence>
<dbReference type="UniPathway" id="UPA00391"/>
<gene>
    <name evidence="8 10" type="primary">queE</name>
    <name evidence="10" type="ORF">ERCICURT3053_595</name>
</gene>
<feature type="binding site" evidence="8">
    <location>
        <begin position="136"/>
        <end position="138"/>
    </location>
    <ligand>
        <name>S-adenosyl-L-methionine</name>
        <dbReference type="ChEBI" id="CHEBI:59789"/>
    </ligand>
</feature>
<evidence type="ECO:0000256" key="4">
    <source>
        <dbReference type="ARBA" id="ARBA00022842"/>
    </source>
</evidence>
<keyword evidence="2 8" id="KW-0949">S-adenosyl-L-methionine</keyword>
<sequence length="223" mass="25667">MIYPINSIFQTLQGEGLYSGLPAIFIRLQGCPIGCIWCDTKYSWKKLSGQEVSLEYILKKQTNTNQWCMASKEILLNVIYRQQWTAKHIVITGGEPCLHDLIPLTKILENAGFTCQIETSGTHFILCTKKTWVTVSPKINMNRHYPVLYESLVRADEIKHPVGCLSDIKELDTYLQKIHDNKQRVISLQPISQKTNAIQLCIKTCITRNWRLSIQSHKYLNLN</sequence>
<keyword evidence="8" id="KW-0671">Queuosine biosynthesis</keyword>
<dbReference type="InterPro" id="IPR024924">
    <property type="entry name" value="7-CO-7-deazaguanine_synth-like"/>
</dbReference>
<dbReference type="AlphaFoldDB" id="A0A451D0I1"/>
<comment type="similarity">
    <text evidence="8">Belongs to the radical SAM superfamily. 7-carboxy-7-deazaguanine synthase family.</text>
</comment>
<keyword evidence="1 8" id="KW-0004">4Fe-4S</keyword>
<feature type="binding site" evidence="8">
    <location>
        <position position="38"/>
    </location>
    <ligand>
        <name>[4Fe-4S] cluster</name>
        <dbReference type="ChEBI" id="CHEBI:49883"/>
        <note>4Fe-4S-S-AdoMet</note>
    </ligand>
</feature>
<protein>
    <recommendedName>
        <fullName evidence="8">7-carboxy-7-deazaguanine synthase</fullName>
        <shortName evidence="8">CDG synthase</shortName>
        <ecNumber evidence="8">4.3.99.3</ecNumber>
    </recommendedName>
    <alternativeName>
        <fullName evidence="8">Queuosine biosynthesis protein QueE</fullName>
    </alternativeName>
</protein>
<dbReference type="RefSeq" id="WP_157992226.1">
    <property type="nucleotide sequence ID" value="NZ_LR217698.1"/>
</dbReference>
<accession>A0A451D0I1</accession>
<keyword evidence="5 8" id="KW-0408">Iron</keyword>
<dbReference type="PANTHER" id="PTHR42836:SF1">
    <property type="entry name" value="7-CARBOXY-7-DEAZAGUANINE SYNTHASE"/>
    <property type="match status" value="1"/>
</dbReference>
<dbReference type="EC" id="4.3.99.3" evidence="8"/>
<dbReference type="SUPFAM" id="SSF102114">
    <property type="entry name" value="Radical SAM enzymes"/>
    <property type="match status" value="1"/>
</dbReference>
<feature type="binding site" evidence="8">
    <location>
        <position position="35"/>
    </location>
    <ligand>
        <name>[4Fe-4S] cluster</name>
        <dbReference type="ChEBI" id="CHEBI:49883"/>
        <note>4Fe-4S-S-AdoMet</note>
    </ligand>
</feature>
<feature type="binding site" evidence="8">
    <location>
        <position position="40"/>
    </location>
    <ligand>
        <name>Mg(2+)</name>
        <dbReference type="ChEBI" id="CHEBI:18420"/>
    </ligand>
</feature>
<feature type="binding site" evidence="8">
    <location>
        <begin position="12"/>
        <end position="14"/>
    </location>
    <ligand>
        <name>substrate</name>
    </ligand>
</feature>
<proteinExistence type="inferred from homology"/>
<dbReference type="GO" id="GO:0016840">
    <property type="term" value="F:carbon-nitrogen lyase activity"/>
    <property type="evidence" value="ECO:0007669"/>
    <property type="project" value="UniProtKB-UniRule"/>
</dbReference>
<feature type="binding site" evidence="8">
    <location>
        <begin position="37"/>
        <end position="39"/>
    </location>
    <ligand>
        <name>S-adenosyl-L-methionine</name>
        <dbReference type="ChEBI" id="CHEBI:59789"/>
    </ligand>
</feature>
<comment type="caution">
    <text evidence="8">Lacks conserved residue(s) required for the propagation of feature annotation.</text>
</comment>
<keyword evidence="7 8" id="KW-0456">Lyase</keyword>
<reference evidence="10 11" key="1">
    <citation type="submission" date="2019-02" db="EMBL/GenBank/DDBJ databases">
        <authorList>
            <person name="Manzano-Marin A."/>
            <person name="Manzano-Marin A."/>
        </authorList>
    </citation>
    <scope>NUCLEOTIDE SEQUENCE [LARGE SCALE GENOMIC DNA]</scope>
    <source>
        <strain evidence="10 11">ErCicurtihirsuta</strain>
    </source>
</reference>
<dbReference type="NCBIfam" id="TIGR04322">
    <property type="entry name" value="rSAM_QueE_Ecoli"/>
    <property type="match status" value="1"/>
</dbReference>
<dbReference type="GO" id="GO:0008616">
    <property type="term" value="P:tRNA queuosine(34) biosynthetic process"/>
    <property type="evidence" value="ECO:0007669"/>
    <property type="project" value="UniProtKB-UniRule"/>
</dbReference>
<comment type="catalytic activity">
    <reaction evidence="8">
        <text>6-carboxy-5,6,7,8-tetrahydropterin + H(+) = 7-carboxy-7-carbaguanine + NH4(+)</text>
        <dbReference type="Rhea" id="RHEA:27974"/>
        <dbReference type="ChEBI" id="CHEBI:15378"/>
        <dbReference type="ChEBI" id="CHEBI:28938"/>
        <dbReference type="ChEBI" id="CHEBI:61032"/>
        <dbReference type="ChEBI" id="CHEBI:61036"/>
        <dbReference type="EC" id="4.3.99.3"/>
    </reaction>
</comment>
<dbReference type="Gene3D" id="3.20.20.70">
    <property type="entry name" value="Aldolase class I"/>
    <property type="match status" value="1"/>
</dbReference>
<evidence type="ECO:0000313" key="10">
    <source>
        <dbReference type="EMBL" id="VFP78943.1"/>
    </source>
</evidence>
<keyword evidence="6 8" id="KW-0411">Iron-sulfur</keyword>
<comment type="cofactor">
    <cofactor evidence="8">
        <name>Mg(2+)</name>
        <dbReference type="ChEBI" id="CHEBI:18420"/>
    </cofactor>
</comment>
<dbReference type="GO" id="GO:1904047">
    <property type="term" value="F:S-adenosyl-L-methionine binding"/>
    <property type="evidence" value="ECO:0007669"/>
    <property type="project" value="UniProtKB-UniRule"/>
</dbReference>
<feature type="binding site" evidence="8">
    <location>
        <position position="27"/>
    </location>
    <ligand>
        <name>substrate</name>
    </ligand>
</feature>
<dbReference type="InterPro" id="IPR058240">
    <property type="entry name" value="rSAM_sf"/>
</dbReference>
<feature type="binding site" evidence="8">
    <location>
        <position position="92"/>
    </location>
    <ligand>
        <name>substrate</name>
    </ligand>
</feature>
<dbReference type="Proteomes" id="UP000294364">
    <property type="component" value="Chromosome"/>
</dbReference>
<evidence type="ECO:0000259" key="9">
    <source>
        <dbReference type="PROSITE" id="PS51918"/>
    </source>
</evidence>
<feature type="domain" description="Radical SAM core" evidence="9">
    <location>
        <begin position="18"/>
        <end position="223"/>
    </location>
</feature>
<dbReference type="OrthoDB" id="9792276at2"/>
<comment type="pathway">
    <text evidence="8">Purine metabolism; 7-cyano-7-deazaguanine biosynthesis.</text>
</comment>